<proteinExistence type="predicted"/>
<name>A0A0A9GGV3_ARUDO</name>
<dbReference type="AlphaFoldDB" id="A0A0A9GGV3"/>
<reference evidence="1" key="2">
    <citation type="journal article" date="2015" name="Data Brief">
        <title>Shoot transcriptome of the giant reed, Arundo donax.</title>
        <authorList>
            <person name="Barrero R.A."/>
            <person name="Guerrero F.D."/>
            <person name="Moolhuijzen P."/>
            <person name="Goolsby J.A."/>
            <person name="Tidwell J."/>
            <person name="Bellgard S.E."/>
            <person name="Bellgard M.I."/>
        </authorList>
    </citation>
    <scope>NUCLEOTIDE SEQUENCE</scope>
    <source>
        <tissue evidence="1">Shoot tissue taken approximately 20 cm above the soil surface</tissue>
    </source>
</reference>
<accession>A0A0A9GGV3</accession>
<protein>
    <submittedName>
        <fullName evidence="1">Uncharacterized protein</fullName>
    </submittedName>
</protein>
<evidence type="ECO:0000313" key="1">
    <source>
        <dbReference type="EMBL" id="JAE19913.1"/>
    </source>
</evidence>
<organism evidence="1">
    <name type="scientific">Arundo donax</name>
    <name type="common">Giant reed</name>
    <name type="synonym">Donax arundinaceus</name>
    <dbReference type="NCBI Taxonomy" id="35708"/>
    <lineage>
        <taxon>Eukaryota</taxon>
        <taxon>Viridiplantae</taxon>
        <taxon>Streptophyta</taxon>
        <taxon>Embryophyta</taxon>
        <taxon>Tracheophyta</taxon>
        <taxon>Spermatophyta</taxon>
        <taxon>Magnoliopsida</taxon>
        <taxon>Liliopsida</taxon>
        <taxon>Poales</taxon>
        <taxon>Poaceae</taxon>
        <taxon>PACMAD clade</taxon>
        <taxon>Arundinoideae</taxon>
        <taxon>Arundineae</taxon>
        <taxon>Arundo</taxon>
    </lineage>
</organism>
<dbReference type="EMBL" id="GBRH01177983">
    <property type="protein sequence ID" value="JAE19913.1"/>
    <property type="molecule type" value="Transcribed_RNA"/>
</dbReference>
<reference evidence="1" key="1">
    <citation type="submission" date="2014-09" db="EMBL/GenBank/DDBJ databases">
        <authorList>
            <person name="Magalhaes I.L.F."/>
            <person name="Oliveira U."/>
            <person name="Santos F.R."/>
            <person name="Vidigal T.H.D.A."/>
            <person name="Brescovit A.D."/>
            <person name="Santos A.J."/>
        </authorList>
    </citation>
    <scope>NUCLEOTIDE SEQUENCE</scope>
    <source>
        <tissue evidence="1">Shoot tissue taken approximately 20 cm above the soil surface</tissue>
    </source>
</reference>
<sequence length="20" mass="2299">MNAVNLLVLQQLMLLRLNCV</sequence>